<feature type="compositionally biased region" description="Basic and acidic residues" evidence="1">
    <location>
        <begin position="41"/>
        <end position="50"/>
    </location>
</feature>
<evidence type="ECO:0000313" key="3">
    <source>
        <dbReference type="Proteomes" id="UP001597178"/>
    </source>
</evidence>
<protein>
    <recommendedName>
        <fullName evidence="4">Alcohol dehydrogenase</fullName>
    </recommendedName>
</protein>
<evidence type="ECO:0008006" key="4">
    <source>
        <dbReference type="Google" id="ProtNLM"/>
    </source>
</evidence>
<dbReference type="RefSeq" id="WP_382402433.1">
    <property type="nucleotide sequence ID" value="NZ_JBHTNH010000029.1"/>
</dbReference>
<gene>
    <name evidence="2" type="ORF">ACFQ4A_16170</name>
</gene>
<organism evidence="2 3">
    <name type="scientific">Lentibacillus salinarum</name>
    <dbReference type="NCBI Taxonomy" id="446820"/>
    <lineage>
        <taxon>Bacteria</taxon>
        <taxon>Bacillati</taxon>
        <taxon>Bacillota</taxon>
        <taxon>Bacilli</taxon>
        <taxon>Bacillales</taxon>
        <taxon>Bacillaceae</taxon>
        <taxon>Lentibacillus</taxon>
    </lineage>
</organism>
<dbReference type="Proteomes" id="UP001597178">
    <property type="component" value="Unassembled WGS sequence"/>
</dbReference>
<feature type="region of interest" description="Disordered" evidence="1">
    <location>
        <begin position="28"/>
        <end position="50"/>
    </location>
</feature>
<dbReference type="EMBL" id="JBHTNH010000029">
    <property type="protein sequence ID" value="MFD1363185.1"/>
    <property type="molecule type" value="Genomic_DNA"/>
</dbReference>
<keyword evidence="3" id="KW-1185">Reference proteome</keyword>
<evidence type="ECO:0000313" key="2">
    <source>
        <dbReference type="EMBL" id="MFD1363185.1"/>
    </source>
</evidence>
<comment type="caution">
    <text evidence="2">The sequence shown here is derived from an EMBL/GenBank/DDBJ whole genome shotgun (WGS) entry which is preliminary data.</text>
</comment>
<accession>A0ABW3ZYU6</accession>
<evidence type="ECO:0000256" key="1">
    <source>
        <dbReference type="SAM" id="MobiDB-lite"/>
    </source>
</evidence>
<sequence length="50" mass="5470">MADKKSALKGLFSKSNKDCCSVEIEEVKPTEDNSCCGSSKENTDKQQKEA</sequence>
<name>A0ABW3ZYU6_9BACI</name>
<proteinExistence type="predicted"/>
<reference evidence="3" key="1">
    <citation type="journal article" date="2019" name="Int. J. Syst. Evol. Microbiol.">
        <title>The Global Catalogue of Microorganisms (GCM) 10K type strain sequencing project: providing services to taxonomists for standard genome sequencing and annotation.</title>
        <authorList>
            <consortium name="The Broad Institute Genomics Platform"/>
            <consortium name="The Broad Institute Genome Sequencing Center for Infectious Disease"/>
            <person name="Wu L."/>
            <person name="Ma J."/>
        </authorList>
    </citation>
    <scope>NUCLEOTIDE SEQUENCE [LARGE SCALE GENOMIC DNA]</scope>
    <source>
        <strain evidence="3">CCUG 54822</strain>
    </source>
</reference>